<proteinExistence type="predicted"/>
<comment type="caution">
    <text evidence="1">The sequence shown here is derived from an EMBL/GenBank/DDBJ whole genome shotgun (WGS) entry which is preliminary data.</text>
</comment>
<evidence type="ECO:0000313" key="2">
    <source>
        <dbReference type="Proteomes" id="UP001153269"/>
    </source>
</evidence>
<dbReference type="EMBL" id="CADEAL010004014">
    <property type="protein sequence ID" value="CAB1449400.1"/>
    <property type="molecule type" value="Genomic_DNA"/>
</dbReference>
<dbReference type="AlphaFoldDB" id="A0A9N7Z2Z4"/>
<sequence>MWSGDRDPLDYKMPYGERSIASNFEVAVQALVSGTGGDYEYELVRILPTRLARAAFLLWDSLPKTVQTDYSAVKVTSYKRRLDKDIFWIASEQISPRVLVL</sequence>
<name>A0A9N7Z2Z4_PLEPL</name>
<evidence type="ECO:0000313" key="1">
    <source>
        <dbReference type="EMBL" id="CAB1449400.1"/>
    </source>
</evidence>
<keyword evidence="2" id="KW-1185">Reference proteome</keyword>
<dbReference type="Proteomes" id="UP001153269">
    <property type="component" value="Unassembled WGS sequence"/>
</dbReference>
<gene>
    <name evidence="1" type="ORF">PLEPLA_LOCUS37082</name>
</gene>
<reference evidence="1" key="1">
    <citation type="submission" date="2020-03" db="EMBL/GenBank/DDBJ databases">
        <authorList>
            <person name="Weist P."/>
        </authorList>
    </citation>
    <scope>NUCLEOTIDE SEQUENCE</scope>
</reference>
<accession>A0A9N7Z2Z4</accession>
<organism evidence="1 2">
    <name type="scientific">Pleuronectes platessa</name>
    <name type="common">European plaice</name>
    <dbReference type="NCBI Taxonomy" id="8262"/>
    <lineage>
        <taxon>Eukaryota</taxon>
        <taxon>Metazoa</taxon>
        <taxon>Chordata</taxon>
        <taxon>Craniata</taxon>
        <taxon>Vertebrata</taxon>
        <taxon>Euteleostomi</taxon>
        <taxon>Actinopterygii</taxon>
        <taxon>Neopterygii</taxon>
        <taxon>Teleostei</taxon>
        <taxon>Neoteleostei</taxon>
        <taxon>Acanthomorphata</taxon>
        <taxon>Carangaria</taxon>
        <taxon>Pleuronectiformes</taxon>
        <taxon>Pleuronectoidei</taxon>
        <taxon>Pleuronectidae</taxon>
        <taxon>Pleuronectes</taxon>
    </lineage>
</organism>
<protein>
    <submittedName>
        <fullName evidence="1">Uncharacterized protein</fullName>
    </submittedName>
</protein>